<dbReference type="SUPFAM" id="SSF144091">
    <property type="entry name" value="Rhomboid-like"/>
    <property type="match status" value="1"/>
</dbReference>
<evidence type="ECO:0000256" key="3">
    <source>
        <dbReference type="ARBA" id="ARBA00022692"/>
    </source>
</evidence>
<dbReference type="Pfam" id="PF09924">
    <property type="entry name" value="LPG_synthase_C"/>
    <property type="match status" value="1"/>
</dbReference>
<dbReference type="InterPro" id="IPR035952">
    <property type="entry name" value="Rhomboid-like_sf"/>
</dbReference>
<evidence type="ECO:0000313" key="9">
    <source>
        <dbReference type="Proteomes" id="UP001330812"/>
    </source>
</evidence>
<organism evidence="8 9">
    <name type="scientific">Amycolatopsis rhabdoformis</name>
    <dbReference type="NCBI Taxonomy" id="1448059"/>
    <lineage>
        <taxon>Bacteria</taxon>
        <taxon>Bacillati</taxon>
        <taxon>Actinomycetota</taxon>
        <taxon>Actinomycetes</taxon>
        <taxon>Pseudonocardiales</taxon>
        <taxon>Pseudonocardiaceae</taxon>
        <taxon>Amycolatopsis</taxon>
    </lineage>
</organism>
<dbReference type="EMBL" id="CP142149">
    <property type="protein sequence ID" value="WSE33414.1"/>
    <property type="molecule type" value="Genomic_DNA"/>
</dbReference>
<accession>A0ABZ1IH13</accession>
<dbReference type="SUPFAM" id="SSF55729">
    <property type="entry name" value="Acyl-CoA N-acyltransferases (Nat)"/>
    <property type="match status" value="1"/>
</dbReference>
<keyword evidence="2" id="KW-1003">Cell membrane</keyword>
<feature type="transmembrane region" description="Helical" evidence="6">
    <location>
        <begin position="303"/>
        <end position="330"/>
    </location>
</feature>
<dbReference type="InterPro" id="IPR051211">
    <property type="entry name" value="PG_lysyltransferase"/>
</dbReference>
<feature type="transmembrane region" description="Helical" evidence="6">
    <location>
        <begin position="35"/>
        <end position="59"/>
    </location>
</feature>
<feature type="transmembrane region" description="Helical" evidence="6">
    <location>
        <begin position="79"/>
        <end position="107"/>
    </location>
</feature>
<proteinExistence type="predicted"/>
<dbReference type="Pfam" id="PF20401">
    <property type="entry name" value="Rhomboid_2"/>
    <property type="match status" value="1"/>
</dbReference>
<dbReference type="InterPro" id="IPR016181">
    <property type="entry name" value="Acyl_CoA_acyltransferase"/>
</dbReference>
<feature type="transmembrane region" description="Helical" evidence="6">
    <location>
        <begin position="158"/>
        <end position="176"/>
    </location>
</feature>
<evidence type="ECO:0000256" key="6">
    <source>
        <dbReference type="SAM" id="Phobius"/>
    </source>
</evidence>
<keyword evidence="9" id="KW-1185">Reference proteome</keyword>
<feature type="transmembrane region" description="Helical" evidence="6">
    <location>
        <begin position="119"/>
        <end position="138"/>
    </location>
</feature>
<sequence>MAEHSVKQTASLEHPRTAELLGRTRSMALVAWRRAPFTTVVVVAMVVLGIATGTLWSAVESRDWFPQVSYGMPSLTAGRWWTFLTGPFFALNPLFYVPVAGGFALLVGPAEARLGTRRTAAIAVGAQLVATLGAALILLALRGTGWEWAVQLGQRTDVGFSAGALAVVAVVSATIRSPWRLRLRALLCVYVGVSILYIGTLADLEHLLAVGLTLPLARRLAGPKRIRSTGRPTRREWRLLAVTGLVVAGAVQIVVRIAPGTSPLGSTAGQADSVPELAIVLVVIALMINGLRRGKRAAWRWAVGLASLIVALGVVIAVVVLVAEVFGLAYTIENASFLVADAVLWGAMLTLLIAARGAFRVPSRRKRRRALGSRDVDGATELLQRHGGGTLSWMTVWPENFHFFGPDGESYLAYRRHAGVAIALGDPIGPESGRAATITAFAELCDNSGLVPCLFSVTDTTTDVTGSLGWARVQVAEDTLVDLEDLEFRGKSWQNVRSALNRAVKENVTFRLVTLADEPWSLVAQVRAISEEWVGDKGMPEMGFTLGGVDEALDPRCRVGLAVDAGGVVQGVTSWLPVYRGDGEVEGWTLDVMRRRGDGFRPVVEFLIASSCQAFRAEGARFVSLSGAPLARAPEAPPAAPLERLLDSFGGAMEPYYGFRSLHAFKTKFKPRYVPMYLAYREEADLPRIGVALARAYLPDASLGSLVKIGKT</sequence>
<evidence type="ECO:0000256" key="4">
    <source>
        <dbReference type="ARBA" id="ARBA00022989"/>
    </source>
</evidence>
<evidence type="ECO:0000256" key="1">
    <source>
        <dbReference type="ARBA" id="ARBA00004651"/>
    </source>
</evidence>
<evidence type="ECO:0000259" key="7">
    <source>
        <dbReference type="Pfam" id="PF09924"/>
    </source>
</evidence>
<feature type="transmembrane region" description="Helical" evidence="6">
    <location>
        <begin position="342"/>
        <end position="359"/>
    </location>
</feature>
<keyword evidence="3 6" id="KW-0812">Transmembrane</keyword>
<feature type="transmembrane region" description="Helical" evidence="6">
    <location>
        <begin position="237"/>
        <end position="258"/>
    </location>
</feature>
<name>A0ABZ1IH13_9PSEU</name>
<gene>
    <name evidence="8" type="ORF">VSH64_15030</name>
</gene>
<dbReference type="Gene3D" id="1.20.1540.10">
    <property type="entry name" value="Rhomboid-like"/>
    <property type="match status" value="1"/>
</dbReference>
<dbReference type="PANTHER" id="PTHR34697:SF2">
    <property type="entry name" value="PHOSPHATIDYLGLYCEROL LYSYLTRANSFERASE"/>
    <property type="match status" value="1"/>
</dbReference>
<feature type="transmembrane region" description="Helical" evidence="6">
    <location>
        <begin position="273"/>
        <end position="291"/>
    </location>
</feature>
<dbReference type="RefSeq" id="WP_326836214.1">
    <property type="nucleotide sequence ID" value="NZ_CP142149.1"/>
</dbReference>
<keyword evidence="4 6" id="KW-1133">Transmembrane helix</keyword>
<protein>
    <submittedName>
        <fullName evidence="8">DUF2156 domain-containing protein</fullName>
    </submittedName>
</protein>
<reference evidence="8 9" key="1">
    <citation type="journal article" date="2015" name="Int. J. Syst. Evol. Microbiol.">
        <title>Amycolatopsis rhabdoformis sp. nov., an actinomycete isolated from a tropical forest soil.</title>
        <authorList>
            <person name="Souza W.R."/>
            <person name="Silva R.E."/>
            <person name="Goodfellow M."/>
            <person name="Busarakam K."/>
            <person name="Figueiro F.S."/>
            <person name="Ferreira D."/>
            <person name="Rodrigues-Filho E."/>
            <person name="Moraes L.A.B."/>
            <person name="Zucchi T.D."/>
        </authorList>
    </citation>
    <scope>NUCLEOTIDE SEQUENCE [LARGE SCALE GENOMIC DNA]</scope>
    <source>
        <strain evidence="8 9">NCIMB 14900</strain>
    </source>
</reference>
<evidence type="ECO:0000256" key="5">
    <source>
        <dbReference type="ARBA" id="ARBA00023136"/>
    </source>
</evidence>
<dbReference type="InterPro" id="IPR046862">
    <property type="entry name" value="Rhomboid_2"/>
</dbReference>
<feature type="domain" description="Phosphatidylglycerol lysyltransferase C-terminal" evidence="7">
    <location>
        <begin position="381"/>
        <end position="680"/>
    </location>
</feature>
<evidence type="ECO:0000313" key="8">
    <source>
        <dbReference type="EMBL" id="WSE33414.1"/>
    </source>
</evidence>
<dbReference type="InterPro" id="IPR024320">
    <property type="entry name" value="LPG_synthase_C"/>
</dbReference>
<dbReference type="PANTHER" id="PTHR34697">
    <property type="entry name" value="PHOSPHATIDYLGLYCEROL LYSYLTRANSFERASE"/>
    <property type="match status" value="1"/>
</dbReference>
<evidence type="ECO:0000256" key="2">
    <source>
        <dbReference type="ARBA" id="ARBA00022475"/>
    </source>
</evidence>
<comment type="subcellular location">
    <subcellularLocation>
        <location evidence="1">Cell membrane</location>
        <topology evidence="1">Multi-pass membrane protein</topology>
    </subcellularLocation>
</comment>
<dbReference type="Proteomes" id="UP001330812">
    <property type="component" value="Chromosome"/>
</dbReference>
<keyword evidence="5 6" id="KW-0472">Membrane</keyword>